<feature type="domain" description="DUF6533" evidence="3">
    <location>
        <begin position="17"/>
        <end position="58"/>
    </location>
</feature>
<feature type="transmembrane region" description="Helical" evidence="2">
    <location>
        <begin position="12"/>
        <end position="30"/>
    </location>
</feature>
<feature type="compositionally biased region" description="Basic and acidic residues" evidence="1">
    <location>
        <begin position="302"/>
        <end position="316"/>
    </location>
</feature>
<evidence type="ECO:0000313" key="5">
    <source>
        <dbReference type="Proteomes" id="UP000292702"/>
    </source>
</evidence>
<gene>
    <name evidence="4" type="ORF">EIP91_004327</name>
</gene>
<keyword evidence="2" id="KW-1133">Transmembrane helix</keyword>
<evidence type="ECO:0000259" key="3">
    <source>
        <dbReference type="Pfam" id="PF20151"/>
    </source>
</evidence>
<dbReference type="Proteomes" id="UP000292702">
    <property type="component" value="Unassembled WGS sequence"/>
</dbReference>
<feature type="transmembrane region" description="Helical" evidence="2">
    <location>
        <begin position="50"/>
        <end position="69"/>
    </location>
</feature>
<dbReference type="OrthoDB" id="3256360at2759"/>
<dbReference type="EMBL" id="RWJN01000247">
    <property type="protein sequence ID" value="TCD64258.1"/>
    <property type="molecule type" value="Genomic_DNA"/>
</dbReference>
<feature type="compositionally biased region" description="Acidic residues" evidence="1">
    <location>
        <begin position="349"/>
        <end position="363"/>
    </location>
</feature>
<reference evidence="4 5" key="1">
    <citation type="submission" date="2018-11" db="EMBL/GenBank/DDBJ databases">
        <title>Genome assembly of Steccherinum ochraceum LE-BIN_3174, the white-rot fungus of the Steccherinaceae family (The Residual Polyporoid clade, Polyporales, Basidiomycota).</title>
        <authorList>
            <person name="Fedorova T.V."/>
            <person name="Glazunova O.A."/>
            <person name="Landesman E.O."/>
            <person name="Moiseenko K.V."/>
            <person name="Psurtseva N.V."/>
            <person name="Savinova O.S."/>
            <person name="Shakhova N.V."/>
            <person name="Tyazhelova T.V."/>
            <person name="Vasina D.V."/>
        </authorList>
    </citation>
    <scope>NUCLEOTIDE SEQUENCE [LARGE SCALE GENOMIC DNA]</scope>
    <source>
        <strain evidence="4 5">LE-BIN_3174</strain>
    </source>
</reference>
<dbReference type="Pfam" id="PF20151">
    <property type="entry name" value="DUF6533"/>
    <property type="match status" value="1"/>
</dbReference>
<keyword evidence="5" id="KW-1185">Reference proteome</keyword>
<feature type="region of interest" description="Disordered" evidence="1">
    <location>
        <begin position="349"/>
        <end position="371"/>
    </location>
</feature>
<feature type="transmembrane region" description="Helical" evidence="2">
    <location>
        <begin position="161"/>
        <end position="184"/>
    </location>
</feature>
<evidence type="ECO:0000313" key="4">
    <source>
        <dbReference type="EMBL" id="TCD64258.1"/>
    </source>
</evidence>
<dbReference type="AlphaFoldDB" id="A0A4R0RKD5"/>
<organism evidence="4 5">
    <name type="scientific">Steccherinum ochraceum</name>
    <dbReference type="NCBI Taxonomy" id="92696"/>
    <lineage>
        <taxon>Eukaryota</taxon>
        <taxon>Fungi</taxon>
        <taxon>Dikarya</taxon>
        <taxon>Basidiomycota</taxon>
        <taxon>Agaricomycotina</taxon>
        <taxon>Agaricomycetes</taxon>
        <taxon>Polyporales</taxon>
        <taxon>Steccherinaceae</taxon>
        <taxon>Steccherinum</taxon>
    </lineage>
</organism>
<feature type="region of interest" description="Disordered" evidence="1">
    <location>
        <begin position="302"/>
        <end position="336"/>
    </location>
</feature>
<feature type="transmembrane region" description="Helical" evidence="2">
    <location>
        <begin position="252"/>
        <end position="274"/>
    </location>
</feature>
<accession>A0A4R0RKD5</accession>
<dbReference type="InterPro" id="IPR045340">
    <property type="entry name" value="DUF6533"/>
</dbReference>
<sequence>MSSNGTVAGQVYAYTWVGAACAGLILYDHIITFGQEVDSFWFSTWSLPKVLFLLNRYIVGTIVVFNALAGGIPRLSVERAIQPDVLPGLSAAISFFAGSPSILALRVWALYRGHQFIIAITLTLYICSDIIDISLVFADYFASGPLRVATEFSDLPGCRALSVPFLGVGFWITPLVVESFYFLLVTQQAFGWWRHRIHTPPTLKLLARDSSIYFACICSKNILIVLSTRMLIPSPPVLLFVNLFVYVYAPPLIGPMFVIPSNAAACVACSRMLLNMRQLAHQTVWTNNAPREPGVLSSHIHFDPKWQTRGNPERSNKSATTANTSNSANTGNTVDTMITDHVTVMDENEDMEMLPEMEEPEPSDDAHSFGR</sequence>
<feature type="compositionally biased region" description="Low complexity" evidence="1">
    <location>
        <begin position="317"/>
        <end position="333"/>
    </location>
</feature>
<evidence type="ECO:0000256" key="1">
    <source>
        <dbReference type="SAM" id="MobiDB-lite"/>
    </source>
</evidence>
<name>A0A4R0RKD5_9APHY</name>
<feature type="transmembrane region" description="Helical" evidence="2">
    <location>
        <begin position="116"/>
        <end position="141"/>
    </location>
</feature>
<feature type="transmembrane region" description="Helical" evidence="2">
    <location>
        <begin position="89"/>
        <end position="109"/>
    </location>
</feature>
<comment type="caution">
    <text evidence="4">The sequence shown here is derived from an EMBL/GenBank/DDBJ whole genome shotgun (WGS) entry which is preliminary data.</text>
</comment>
<proteinExistence type="predicted"/>
<feature type="transmembrane region" description="Helical" evidence="2">
    <location>
        <begin position="212"/>
        <end position="232"/>
    </location>
</feature>
<protein>
    <recommendedName>
        <fullName evidence="3">DUF6533 domain-containing protein</fullName>
    </recommendedName>
</protein>
<keyword evidence="2" id="KW-0812">Transmembrane</keyword>
<keyword evidence="2" id="KW-0472">Membrane</keyword>
<evidence type="ECO:0000256" key="2">
    <source>
        <dbReference type="SAM" id="Phobius"/>
    </source>
</evidence>